<name>Q04DJ7_OENOB</name>
<reference evidence="1 2" key="1">
    <citation type="journal article" date="2006" name="Proc. Natl. Acad. Sci. U.S.A.">
        <title>Comparative genomics of the lactic acid bacteria.</title>
        <authorList>
            <person name="Makarova K."/>
            <person name="Slesarev A."/>
            <person name="Wolf Y."/>
            <person name="Sorokin A."/>
            <person name="Mirkin B."/>
            <person name="Koonin E."/>
            <person name="Pavlov A."/>
            <person name="Pavlova N."/>
            <person name="Karamychev V."/>
            <person name="Polouchine N."/>
            <person name="Shakhova V."/>
            <person name="Grigoriev I."/>
            <person name="Lou Y."/>
            <person name="Rohksar D."/>
            <person name="Lucas S."/>
            <person name="Huang K."/>
            <person name="Goodstein D.M."/>
            <person name="Hawkins T."/>
            <person name="Plengvidhya V."/>
            <person name="Welker D."/>
            <person name="Hughes J."/>
            <person name="Goh Y."/>
            <person name="Benson A."/>
            <person name="Baldwin K."/>
            <person name="Lee J.H."/>
            <person name="Diaz-Muniz I."/>
            <person name="Dosti B."/>
            <person name="Smeianov V."/>
            <person name="Wechter W."/>
            <person name="Barabote R."/>
            <person name="Lorca G."/>
            <person name="Altermann E."/>
            <person name="Barrangou R."/>
            <person name="Ganesan B."/>
            <person name="Xie Y."/>
            <person name="Rawsthorne H."/>
            <person name="Tamir D."/>
            <person name="Parker C."/>
            <person name="Breidt F."/>
            <person name="Broadbent J."/>
            <person name="Hutkins R."/>
            <person name="O'Sullivan D."/>
            <person name="Steele J."/>
            <person name="Unlu G."/>
            <person name="Saier M."/>
            <person name="Klaenhammer T."/>
            <person name="Richardson P."/>
            <person name="Kozyavkin S."/>
            <person name="Weimer B."/>
            <person name="Mills D."/>
        </authorList>
    </citation>
    <scope>NUCLEOTIDE SEQUENCE [LARGE SCALE GENOMIC DNA]</scope>
    <source>
        <strain evidence="2">ATCC BAA-331 / PSU-1</strain>
    </source>
</reference>
<dbReference type="Proteomes" id="UP000000774">
    <property type="component" value="Chromosome"/>
</dbReference>
<protein>
    <submittedName>
        <fullName evidence="1">Uncharacterized protein</fullName>
    </submittedName>
</protein>
<keyword evidence="2" id="KW-1185">Reference proteome</keyword>
<dbReference type="HOGENOM" id="CLU_2586277_0_0_9"/>
<proteinExistence type="predicted"/>
<organism evidence="1 2">
    <name type="scientific">Oenococcus oeni (strain ATCC BAA-331 / PSU-1)</name>
    <dbReference type="NCBI Taxonomy" id="203123"/>
    <lineage>
        <taxon>Bacteria</taxon>
        <taxon>Bacillati</taxon>
        <taxon>Bacillota</taxon>
        <taxon>Bacilli</taxon>
        <taxon>Lactobacillales</taxon>
        <taxon>Lactobacillaceae</taxon>
        <taxon>Oenococcus</taxon>
    </lineage>
</organism>
<dbReference type="AlphaFoldDB" id="Q04DJ7"/>
<dbReference type="KEGG" id="ooe:OEOE_1624"/>
<dbReference type="EMBL" id="CP000411">
    <property type="protein sequence ID" value="ABJ57475.1"/>
    <property type="molecule type" value="Genomic_DNA"/>
</dbReference>
<gene>
    <name evidence="1" type="ordered locus">OEOE_1624</name>
</gene>
<evidence type="ECO:0000313" key="2">
    <source>
        <dbReference type="Proteomes" id="UP000000774"/>
    </source>
</evidence>
<accession>Q04DJ7</accession>
<sequence length="80" mass="8796">MAASVPGKINIPVPITVPIPKATKSFVSSTFFKWASASVNCLIELRLKASFKSPKNISFSFNEANCTNYAMRQTKCKPKI</sequence>
<evidence type="ECO:0000313" key="1">
    <source>
        <dbReference type="EMBL" id="ABJ57475.1"/>
    </source>
</evidence>